<evidence type="ECO:0000256" key="6">
    <source>
        <dbReference type="SAM" id="Phobius"/>
    </source>
</evidence>
<evidence type="ECO:0000313" key="9">
    <source>
        <dbReference type="Proteomes" id="UP000602647"/>
    </source>
</evidence>
<keyword evidence="9" id="KW-1185">Reference proteome</keyword>
<name>A0A923NLU2_9FIRM</name>
<dbReference type="RefSeq" id="WP_187303999.1">
    <property type="nucleotide sequence ID" value="NZ_CBCTON010000016.1"/>
</dbReference>
<organism evidence="8 9">
    <name type="scientific">Zhenpiania hominis</name>
    <dbReference type="NCBI Taxonomy" id="2763644"/>
    <lineage>
        <taxon>Bacteria</taxon>
        <taxon>Bacillati</taxon>
        <taxon>Bacillota</taxon>
        <taxon>Clostridia</taxon>
        <taxon>Peptostreptococcales</taxon>
        <taxon>Anaerovoracaceae</taxon>
        <taxon>Zhenpiania</taxon>
    </lineage>
</organism>
<dbReference type="InterPro" id="IPR015867">
    <property type="entry name" value="N-reg_PII/ATP_PRibTrfase_C"/>
</dbReference>
<feature type="transmembrane region" description="Helical" evidence="6">
    <location>
        <begin position="159"/>
        <end position="178"/>
    </location>
</feature>
<evidence type="ECO:0000256" key="4">
    <source>
        <dbReference type="ARBA" id="ARBA00022989"/>
    </source>
</evidence>
<comment type="caution">
    <text evidence="8">The sequence shown here is derived from an EMBL/GenBank/DDBJ whole genome shotgun (WGS) entry which is preliminary data.</text>
</comment>
<evidence type="ECO:0000256" key="2">
    <source>
        <dbReference type="ARBA" id="ARBA00022475"/>
    </source>
</evidence>
<evidence type="ECO:0000256" key="5">
    <source>
        <dbReference type="ARBA" id="ARBA00023136"/>
    </source>
</evidence>
<protein>
    <submittedName>
        <fullName evidence="8">YitT family protein</fullName>
    </submittedName>
</protein>
<dbReference type="InterPro" id="IPR003740">
    <property type="entry name" value="YitT"/>
</dbReference>
<sequence>MKGKWKNKQIKKIAADVLFLLLACCVGAFATVGVMLPNGLTIGGLTGIVRIVQTYIPVDFSLLYYGGSLLILIISAVFLGLKEVRKILFLTILYPAVLFVFETLDVQLLEESDVLLAAIFCGVFSGIASGLAFWRGYVFGGTDAIAKILRKKLFPQYSLSKLLLAIDGIVIILSAFVFGRNIALYALITQVIISRMADMVIYGFEMKIVKLEMITVQAEAISQYIMEDIGRGVSSTEIRGEYTKHAHRQLNVMCSPRESILIKRKAAELDPKALITVVPVETVWGTGEGFTDIEKEQ</sequence>
<reference evidence="8" key="1">
    <citation type="submission" date="2020-08" db="EMBL/GenBank/DDBJ databases">
        <title>Genome public.</title>
        <authorList>
            <person name="Liu C."/>
            <person name="Sun Q."/>
        </authorList>
    </citation>
    <scope>NUCLEOTIDE SEQUENCE</scope>
    <source>
        <strain evidence="8">BX12</strain>
    </source>
</reference>
<dbReference type="InterPro" id="IPR019264">
    <property type="entry name" value="DUF2179"/>
</dbReference>
<comment type="subcellular location">
    <subcellularLocation>
        <location evidence="1">Cell membrane</location>
        <topology evidence="1">Multi-pass membrane protein</topology>
    </subcellularLocation>
</comment>
<dbReference type="AlphaFoldDB" id="A0A923NLU2"/>
<dbReference type="Proteomes" id="UP000602647">
    <property type="component" value="Unassembled WGS sequence"/>
</dbReference>
<evidence type="ECO:0000256" key="3">
    <source>
        <dbReference type="ARBA" id="ARBA00022692"/>
    </source>
</evidence>
<keyword evidence="4 6" id="KW-1133">Transmembrane helix</keyword>
<feature type="transmembrane region" description="Helical" evidence="6">
    <location>
        <begin position="184"/>
        <end position="204"/>
    </location>
</feature>
<evidence type="ECO:0000256" key="1">
    <source>
        <dbReference type="ARBA" id="ARBA00004651"/>
    </source>
</evidence>
<dbReference type="InterPro" id="IPR051461">
    <property type="entry name" value="UPF0750_membrane"/>
</dbReference>
<dbReference type="PIRSF" id="PIRSF006483">
    <property type="entry name" value="Membrane_protein_YitT"/>
    <property type="match status" value="1"/>
</dbReference>
<keyword evidence="5 6" id="KW-0472">Membrane</keyword>
<keyword evidence="3 6" id="KW-0812">Transmembrane</keyword>
<dbReference type="Pfam" id="PF02588">
    <property type="entry name" value="YitT_membrane"/>
    <property type="match status" value="1"/>
</dbReference>
<keyword evidence="2" id="KW-1003">Cell membrane</keyword>
<accession>A0A923NLU2</accession>
<dbReference type="GO" id="GO:0005886">
    <property type="term" value="C:plasma membrane"/>
    <property type="evidence" value="ECO:0007669"/>
    <property type="project" value="UniProtKB-SubCell"/>
</dbReference>
<feature type="transmembrane region" description="Helical" evidence="6">
    <location>
        <begin position="62"/>
        <end position="81"/>
    </location>
</feature>
<dbReference type="PANTHER" id="PTHR33545">
    <property type="entry name" value="UPF0750 MEMBRANE PROTEIN YITT-RELATED"/>
    <property type="match status" value="1"/>
</dbReference>
<proteinExistence type="predicted"/>
<feature type="transmembrane region" description="Helical" evidence="6">
    <location>
        <begin position="88"/>
        <end position="109"/>
    </location>
</feature>
<dbReference type="PANTHER" id="PTHR33545:SF5">
    <property type="entry name" value="UPF0750 MEMBRANE PROTEIN YITT"/>
    <property type="match status" value="1"/>
</dbReference>
<dbReference type="Pfam" id="PF10035">
    <property type="entry name" value="DUF2179"/>
    <property type="match status" value="1"/>
</dbReference>
<feature type="domain" description="DUF2179" evidence="7">
    <location>
        <begin position="231"/>
        <end position="285"/>
    </location>
</feature>
<dbReference type="EMBL" id="JACRYT010000021">
    <property type="protein sequence ID" value="MBC6680904.1"/>
    <property type="molecule type" value="Genomic_DNA"/>
</dbReference>
<gene>
    <name evidence="8" type="ORF">H9L42_13845</name>
</gene>
<evidence type="ECO:0000313" key="8">
    <source>
        <dbReference type="EMBL" id="MBC6680904.1"/>
    </source>
</evidence>
<dbReference type="Gene3D" id="3.30.70.120">
    <property type="match status" value="1"/>
</dbReference>
<feature type="transmembrane region" description="Helical" evidence="6">
    <location>
        <begin position="115"/>
        <end position="138"/>
    </location>
</feature>
<evidence type="ECO:0000259" key="7">
    <source>
        <dbReference type="Pfam" id="PF10035"/>
    </source>
</evidence>